<evidence type="ECO:0000313" key="2">
    <source>
        <dbReference type="EMBL" id="GEY17119.1"/>
    </source>
</evidence>
<name>A0A699HHI4_TANCI</name>
<feature type="compositionally biased region" description="Gly residues" evidence="1">
    <location>
        <begin position="171"/>
        <end position="182"/>
    </location>
</feature>
<gene>
    <name evidence="2" type="ORF">Tci_389093</name>
</gene>
<organism evidence="2">
    <name type="scientific">Tanacetum cinerariifolium</name>
    <name type="common">Dalmatian daisy</name>
    <name type="synonym">Chrysanthemum cinerariifolium</name>
    <dbReference type="NCBI Taxonomy" id="118510"/>
    <lineage>
        <taxon>Eukaryota</taxon>
        <taxon>Viridiplantae</taxon>
        <taxon>Streptophyta</taxon>
        <taxon>Embryophyta</taxon>
        <taxon>Tracheophyta</taxon>
        <taxon>Spermatophyta</taxon>
        <taxon>Magnoliopsida</taxon>
        <taxon>eudicotyledons</taxon>
        <taxon>Gunneridae</taxon>
        <taxon>Pentapetalae</taxon>
        <taxon>asterids</taxon>
        <taxon>campanulids</taxon>
        <taxon>Asterales</taxon>
        <taxon>Asteraceae</taxon>
        <taxon>Asteroideae</taxon>
        <taxon>Anthemideae</taxon>
        <taxon>Anthemidinae</taxon>
        <taxon>Tanacetum</taxon>
    </lineage>
</organism>
<comment type="caution">
    <text evidence="2">The sequence shown here is derived from an EMBL/GenBank/DDBJ whole genome shotgun (WGS) entry which is preliminary data.</text>
</comment>
<feature type="region of interest" description="Disordered" evidence="1">
    <location>
        <begin position="149"/>
        <end position="193"/>
    </location>
</feature>
<dbReference type="EMBL" id="BKCJ010157195">
    <property type="protein sequence ID" value="GEY17119.1"/>
    <property type="molecule type" value="Genomic_DNA"/>
</dbReference>
<feature type="compositionally biased region" description="Acidic residues" evidence="1">
    <location>
        <begin position="183"/>
        <end position="193"/>
    </location>
</feature>
<dbReference type="AlphaFoldDB" id="A0A699HHI4"/>
<evidence type="ECO:0000256" key="1">
    <source>
        <dbReference type="SAM" id="MobiDB-lite"/>
    </source>
</evidence>
<proteinExistence type="predicted"/>
<accession>A0A699HHI4</accession>
<reference evidence="2" key="1">
    <citation type="journal article" date="2019" name="Sci. Rep.">
        <title>Draft genome of Tanacetum cinerariifolium, the natural source of mosquito coil.</title>
        <authorList>
            <person name="Yamashiro T."/>
            <person name="Shiraishi A."/>
            <person name="Satake H."/>
            <person name="Nakayama K."/>
        </authorList>
    </citation>
    <scope>NUCLEOTIDE SEQUENCE</scope>
</reference>
<feature type="compositionally biased region" description="Polar residues" evidence="1">
    <location>
        <begin position="151"/>
        <end position="160"/>
    </location>
</feature>
<sequence length="193" mass="21385">MYFVRWNKFSPIKIVQDVNYRKIWDRDVIVVKDNPDVIHDNNSSDFTLSVDLDNMDYTNLSIDVEPTELHTPLDTSTDDDVDFIDDGDDVARDIEIFDVEIHPRLTRGYRLGAKVLHNVLTPSSSVLYLSPSVCSRSNHYTQVFAPAPNHENPSVCSGPSENVGDDDDGGGVDGSNGNGGDGGDYDDAYVNDK</sequence>
<protein>
    <submittedName>
        <fullName evidence="2">Uncharacterized protein</fullName>
    </submittedName>
</protein>